<reference evidence="7 8" key="1">
    <citation type="submission" date="2018-05" db="EMBL/GenBank/DDBJ databases">
        <title>Genetic diversity of glacier-inhabiting Cryobacterium bacteria in China and description of Cryobacterium mengkeensis sp. nov. and Arthrobacter glacialis sp. nov.</title>
        <authorList>
            <person name="Liu Q."/>
            <person name="Xin Y.-H."/>
        </authorList>
    </citation>
    <scope>NUCLEOTIDE SEQUENCE [LARGE SCALE GENOMIC DNA]</scope>
    <source>
        <strain evidence="7 8">SK-1</strain>
    </source>
</reference>
<dbReference type="InterPro" id="IPR047177">
    <property type="entry name" value="Pept_M20A"/>
</dbReference>
<sequence length="446" mass="47888">MIRVPTISRLDESVTEWARFDDFVALLPQLFPATHGALTREVVAGHSLLYRWAGRRSAAGEPGVADDGAAAEPTVLMAHYDVVAADAAGWQHPPFDAVLEPGTEEHGDVLWGRGTLDDKGAAGALFEAVESWVLAGFQPEHDIYLSLGHNEETTGTGASAIVDLLEERGVRPALVIDEGGAIVEDIFPGVTGPIAVIGVSEKGICSVRLTVHQAGGHASTPPRMTATVRLARAITRLNRRRFPASFTPTNLEMIRTLGGHGTGLLGFVFRHVDLFKLPLLGLFGRLSDETNAIVRTTAAVTQLVGSSAANALPEQAQAIVNVRVAAGSSVAQMMRHIERSVHDPLVHIEALHPNEPSPTSPTTGPGWDLMADSVRASYPGTIVTPYVMLGASDGRHFTRISDHVYRFTPFEMSSAERGTLHAVNERIRVRTFLTGITFYQRIVGGC</sequence>
<dbReference type="AlphaFoldDB" id="A0A317ZY31"/>
<accession>A0A317ZY31</accession>
<dbReference type="OrthoDB" id="3665926at2"/>
<dbReference type="GO" id="GO:0006508">
    <property type="term" value="P:proteolysis"/>
    <property type="evidence" value="ECO:0007669"/>
    <property type="project" value="UniProtKB-KW"/>
</dbReference>
<evidence type="ECO:0000256" key="1">
    <source>
        <dbReference type="ARBA" id="ARBA00006247"/>
    </source>
</evidence>
<dbReference type="SUPFAM" id="SSF55031">
    <property type="entry name" value="Bacterial exopeptidase dimerisation domain"/>
    <property type="match status" value="1"/>
</dbReference>
<protein>
    <submittedName>
        <fullName evidence="7">Acetylornithine deacetylase</fullName>
    </submittedName>
</protein>
<dbReference type="Gene3D" id="1.10.150.900">
    <property type="match status" value="1"/>
</dbReference>
<evidence type="ECO:0000259" key="6">
    <source>
        <dbReference type="Pfam" id="PF07687"/>
    </source>
</evidence>
<evidence type="ECO:0000313" key="7">
    <source>
        <dbReference type="EMBL" id="PXA70786.1"/>
    </source>
</evidence>
<dbReference type="Pfam" id="PF07687">
    <property type="entry name" value="M20_dimer"/>
    <property type="match status" value="1"/>
</dbReference>
<comment type="similarity">
    <text evidence="1">Belongs to the peptidase M20A family.</text>
</comment>
<keyword evidence="4" id="KW-0378">Hydrolase</keyword>
<dbReference type="Gene3D" id="3.30.70.360">
    <property type="match status" value="1"/>
</dbReference>
<dbReference type="Proteomes" id="UP000246722">
    <property type="component" value="Unassembled WGS sequence"/>
</dbReference>
<dbReference type="PANTHER" id="PTHR45962">
    <property type="entry name" value="N-FATTY-ACYL-AMINO ACID SYNTHASE/HYDROLASE PM20D1"/>
    <property type="match status" value="1"/>
</dbReference>
<evidence type="ECO:0000256" key="2">
    <source>
        <dbReference type="ARBA" id="ARBA00022670"/>
    </source>
</evidence>
<dbReference type="PANTHER" id="PTHR45962:SF1">
    <property type="entry name" value="N-FATTY-ACYL-AMINO ACID SYNTHASE_HYDROLASE PM20D1"/>
    <property type="match status" value="1"/>
</dbReference>
<evidence type="ECO:0000256" key="4">
    <source>
        <dbReference type="ARBA" id="ARBA00022801"/>
    </source>
</evidence>
<name>A0A317ZY31_9MICO</name>
<feature type="domain" description="Peptidase M20 dimerisation" evidence="6">
    <location>
        <begin position="200"/>
        <end position="343"/>
    </location>
</feature>
<keyword evidence="2" id="KW-0645">Protease</keyword>
<dbReference type="Gene3D" id="3.40.630.10">
    <property type="entry name" value="Zn peptidases"/>
    <property type="match status" value="1"/>
</dbReference>
<gene>
    <name evidence="7" type="ORF">CTB96_06885</name>
</gene>
<evidence type="ECO:0000256" key="3">
    <source>
        <dbReference type="ARBA" id="ARBA00022723"/>
    </source>
</evidence>
<dbReference type="InterPro" id="IPR002933">
    <property type="entry name" value="Peptidase_M20"/>
</dbReference>
<keyword evidence="3" id="KW-0479">Metal-binding</keyword>
<dbReference type="EMBL" id="QHLY01000007">
    <property type="protein sequence ID" value="PXA70786.1"/>
    <property type="molecule type" value="Genomic_DNA"/>
</dbReference>
<keyword evidence="8" id="KW-1185">Reference proteome</keyword>
<dbReference type="SUPFAM" id="SSF53187">
    <property type="entry name" value="Zn-dependent exopeptidases"/>
    <property type="match status" value="1"/>
</dbReference>
<organism evidence="7 8">
    <name type="scientific">Cryobacterium arcticum</name>
    <dbReference type="NCBI Taxonomy" id="670052"/>
    <lineage>
        <taxon>Bacteria</taxon>
        <taxon>Bacillati</taxon>
        <taxon>Actinomycetota</taxon>
        <taxon>Actinomycetes</taxon>
        <taxon>Micrococcales</taxon>
        <taxon>Microbacteriaceae</taxon>
        <taxon>Cryobacterium</taxon>
    </lineage>
</organism>
<comment type="caution">
    <text evidence="7">The sequence shown here is derived from an EMBL/GenBank/DDBJ whole genome shotgun (WGS) entry which is preliminary data.</text>
</comment>
<evidence type="ECO:0000313" key="8">
    <source>
        <dbReference type="Proteomes" id="UP000246722"/>
    </source>
</evidence>
<dbReference type="GO" id="GO:0046872">
    <property type="term" value="F:metal ion binding"/>
    <property type="evidence" value="ECO:0007669"/>
    <property type="project" value="UniProtKB-KW"/>
</dbReference>
<dbReference type="GO" id="GO:0008233">
    <property type="term" value="F:peptidase activity"/>
    <property type="evidence" value="ECO:0007669"/>
    <property type="project" value="UniProtKB-KW"/>
</dbReference>
<dbReference type="InterPro" id="IPR036264">
    <property type="entry name" value="Bact_exopeptidase_dim_dom"/>
</dbReference>
<keyword evidence="5" id="KW-0862">Zinc</keyword>
<dbReference type="InterPro" id="IPR011650">
    <property type="entry name" value="Peptidase_M20_dimer"/>
</dbReference>
<dbReference type="Pfam" id="PF01546">
    <property type="entry name" value="Peptidase_M20"/>
    <property type="match status" value="1"/>
</dbReference>
<evidence type="ECO:0000256" key="5">
    <source>
        <dbReference type="ARBA" id="ARBA00022833"/>
    </source>
</evidence>
<proteinExistence type="inferred from homology"/>